<evidence type="ECO:0000259" key="4">
    <source>
        <dbReference type="PROSITE" id="PS51192"/>
    </source>
</evidence>
<dbReference type="Proteomes" id="UP001057381">
    <property type="component" value="Chromosome"/>
</dbReference>
<dbReference type="Proteomes" id="UP000295735">
    <property type="component" value="Unassembled WGS sequence"/>
</dbReference>
<dbReference type="InterPro" id="IPR006935">
    <property type="entry name" value="Helicase/UvrB_N"/>
</dbReference>
<dbReference type="GO" id="GO:0016787">
    <property type="term" value="F:hydrolase activity"/>
    <property type="evidence" value="ECO:0007669"/>
    <property type="project" value="InterPro"/>
</dbReference>
<dbReference type="OrthoDB" id="2077914at2"/>
<evidence type="ECO:0000313" key="6">
    <source>
        <dbReference type="EMBL" id="KAA1042451.1"/>
    </source>
</evidence>
<evidence type="ECO:0000256" key="2">
    <source>
        <dbReference type="ARBA" id="ARBA00022840"/>
    </source>
</evidence>
<evidence type="ECO:0000259" key="5">
    <source>
        <dbReference type="PROSITE" id="PS51194"/>
    </source>
</evidence>
<keyword evidence="8" id="KW-1185">Reference proteome</keyword>
<dbReference type="SMART" id="SM00487">
    <property type="entry name" value="DEXDc"/>
    <property type="match status" value="1"/>
</dbReference>
<evidence type="ECO:0000313" key="9">
    <source>
        <dbReference type="Proteomes" id="UP001057381"/>
    </source>
</evidence>
<keyword evidence="3" id="KW-0238">DNA-binding</keyword>
<dbReference type="AlphaFoldDB" id="A0A9Q9F1U6"/>
<dbReference type="EMBL" id="CP073809">
    <property type="protein sequence ID" value="UTH14337.1"/>
    <property type="molecule type" value="Genomic_DNA"/>
</dbReference>
<dbReference type="InterPro" id="IPR001650">
    <property type="entry name" value="Helicase_C-like"/>
</dbReference>
<dbReference type="Pfam" id="PF04851">
    <property type="entry name" value="ResIII"/>
    <property type="match status" value="1"/>
</dbReference>
<evidence type="ECO:0000256" key="1">
    <source>
        <dbReference type="ARBA" id="ARBA00022741"/>
    </source>
</evidence>
<evidence type="ECO:0000256" key="3">
    <source>
        <dbReference type="ARBA" id="ARBA00023125"/>
    </source>
</evidence>
<dbReference type="EMBL" id="SCWC02000001">
    <property type="protein sequence ID" value="KAA1042451.1"/>
    <property type="molecule type" value="Genomic_DNA"/>
</dbReference>
<evidence type="ECO:0000313" key="7">
    <source>
        <dbReference type="EMBL" id="UTH14337.1"/>
    </source>
</evidence>
<sequence length="409" mass="46600">MALLETSCSGMPGVIKAQGYHCSYCLNEDQRLFYTYFNHQFQKEITYCRVCIMMTWSTTETYYQPVAIPDAPEQLECHLDFALTAQQNYASRLIVEAVESGGRRLLHAVTGAGKTEMILKGIQTARRLGRNVAIVSPRVDVVKEVYLRMAAYFDADIDVLYEGQSLAYSSRFVICTVPQLYRYMHHFGLLIVDEVDAFPLPMDERLMRCVARAAAADGTMIYLTATPPRALRAAFEKHEVITLPARYHERPLPVPRFKYLSVKSILKGRLAARLERRHSGTLLVFFNDIQVMTAAAVTYQSFKPLTVFAADRSRHDKVEEIRAGKHRIVFTTTILERGFTLAGLDVWVVDSGSFTAECLIQMAGRVDRKREYYDGEVIFFHDGVTLSMQRAVKEIQTMNQTAKRRGWIK</sequence>
<dbReference type="PANTHER" id="PTHR30580:SF1">
    <property type="entry name" value="COMF OPERON PROTEIN 1"/>
    <property type="match status" value="1"/>
</dbReference>
<keyword evidence="7" id="KW-0347">Helicase</keyword>
<dbReference type="PROSITE" id="PS51192">
    <property type="entry name" value="HELICASE_ATP_BIND_1"/>
    <property type="match status" value="1"/>
</dbReference>
<dbReference type="Gene3D" id="3.40.50.300">
    <property type="entry name" value="P-loop containing nucleotide triphosphate hydrolases"/>
    <property type="match status" value="2"/>
</dbReference>
<dbReference type="GO" id="GO:0006302">
    <property type="term" value="P:double-strand break repair"/>
    <property type="evidence" value="ECO:0007669"/>
    <property type="project" value="TreeGrafter"/>
</dbReference>
<dbReference type="GO" id="GO:0005524">
    <property type="term" value="F:ATP binding"/>
    <property type="evidence" value="ECO:0007669"/>
    <property type="project" value="UniProtKB-KW"/>
</dbReference>
<name>A0A9Q9F1U6_9STAP</name>
<reference evidence="7" key="2">
    <citation type="submission" date="2021-04" db="EMBL/GenBank/DDBJ databases">
        <title>Complete Genome Sequences of Macrococcus spp. from dog and cattle.</title>
        <authorList>
            <person name="Schwendener S."/>
            <person name="Perreten V."/>
        </authorList>
    </citation>
    <scope>NUCLEOTIDE SEQUENCE</scope>
    <source>
        <strain evidence="7">Epi0143-OL</strain>
    </source>
</reference>
<dbReference type="GO" id="GO:0003677">
    <property type="term" value="F:DNA binding"/>
    <property type="evidence" value="ECO:0007669"/>
    <property type="project" value="UniProtKB-KW"/>
</dbReference>
<evidence type="ECO:0000313" key="8">
    <source>
        <dbReference type="Proteomes" id="UP000295735"/>
    </source>
</evidence>
<keyword evidence="2" id="KW-0067">ATP-binding</keyword>
<keyword evidence="1" id="KW-0547">Nucleotide-binding</keyword>
<protein>
    <submittedName>
        <fullName evidence="6 7">DEAD/DEAH box helicase</fullName>
    </submittedName>
</protein>
<accession>A0A9Q9F1U6</accession>
<reference evidence="6 8" key="1">
    <citation type="submission" date="2019-09" db="EMBL/GenBank/DDBJ databases">
        <authorList>
            <person name="Mazhar S."/>
            <person name="Altermann E."/>
            <person name="Hill C."/>
            <person name="Mcauliffe O."/>
        </authorList>
    </citation>
    <scope>NUCLEOTIDE SEQUENCE [LARGE SCALE GENOMIC DNA]</scope>
    <source>
        <strain evidence="6 8">ATCC 51831</strain>
    </source>
</reference>
<dbReference type="KEGG" id="mequ:KFV11_02950"/>
<proteinExistence type="predicted"/>
<dbReference type="InterPro" id="IPR027417">
    <property type="entry name" value="P-loop_NTPase"/>
</dbReference>
<dbReference type="GO" id="GO:0043138">
    <property type="term" value="F:3'-5' DNA helicase activity"/>
    <property type="evidence" value="ECO:0007669"/>
    <property type="project" value="TreeGrafter"/>
</dbReference>
<dbReference type="PANTHER" id="PTHR30580">
    <property type="entry name" value="PRIMOSOMAL PROTEIN N"/>
    <property type="match status" value="1"/>
</dbReference>
<dbReference type="InterPro" id="IPR014001">
    <property type="entry name" value="Helicase_ATP-bd"/>
</dbReference>
<organism evidence="7 9">
    <name type="scientific">Macrococcus equipercicus</name>
    <dbReference type="NCBI Taxonomy" id="69967"/>
    <lineage>
        <taxon>Bacteria</taxon>
        <taxon>Bacillati</taxon>
        <taxon>Bacillota</taxon>
        <taxon>Bacilli</taxon>
        <taxon>Bacillales</taxon>
        <taxon>Staphylococcaceae</taxon>
        <taxon>Macrococcus</taxon>
    </lineage>
</organism>
<dbReference type="SUPFAM" id="SSF52540">
    <property type="entry name" value="P-loop containing nucleoside triphosphate hydrolases"/>
    <property type="match status" value="1"/>
</dbReference>
<feature type="domain" description="Helicase ATP-binding" evidence="4">
    <location>
        <begin position="95"/>
        <end position="245"/>
    </location>
</feature>
<dbReference type="GO" id="GO:0006310">
    <property type="term" value="P:DNA recombination"/>
    <property type="evidence" value="ECO:0007669"/>
    <property type="project" value="TreeGrafter"/>
</dbReference>
<dbReference type="PROSITE" id="PS51194">
    <property type="entry name" value="HELICASE_CTER"/>
    <property type="match status" value="1"/>
</dbReference>
<dbReference type="Pfam" id="PF00271">
    <property type="entry name" value="Helicase_C"/>
    <property type="match status" value="1"/>
</dbReference>
<feature type="domain" description="Helicase C-terminal" evidence="5">
    <location>
        <begin position="235"/>
        <end position="409"/>
    </location>
</feature>
<dbReference type="GO" id="GO:0006270">
    <property type="term" value="P:DNA replication initiation"/>
    <property type="evidence" value="ECO:0007669"/>
    <property type="project" value="TreeGrafter"/>
</dbReference>
<gene>
    <name evidence="6" type="ORF">ERX35_000795</name>
    <name evidence="7" type="ORF">KFV11_02950</name>
</gene>
<keyword evidence="7" id="KW-0378">Hydrolase</keyword>
<dbReference type="RefSeq" id="WP_149458003.1">
    <property type="nucleotide sequence ID" value="NZ_CP073809.1"/>
</dbReference>